<dbReference type="InterPro" id="IPR031615">
    <property type="entry name" value="Zfn-C6H2"/>
</dbReference>
<dbReference type="GO" id="GO:0070006">
    <property type="term" value="F:metalloaminopeptidase activity"/>
    <property type="evidence" value="ECO:0007669"/>
    <property type="project" value="TreeGrafter"/>
</dbReference>
<accession>A0A151WNS9</accession>
<name>A0A151WNS9_9HYME</name>
<dbReference type="GO" id="GO:0005829">
    <property type="term" value="C:cytosol"/>
    <property type="evidence" value="ECO:0007669"/>
    <property type="project" value="TreeGrafter"/>
</dbReference>
<proteinExistence type="predicted"/>
<keyword evidence="2" id="KW-0378">Hydrolase</keyword>
<dbReference type="PANTHER" id="PTHR43330:SF7">
    <property type="entry name" value="METHIONINE AMINOPEPTIDASE 1"/>
    <property type="match status" value="1"/>
</dbReference>
<keyword evidence="3" id="KW-1185">Reference proteome</keyword>
<evidence type="ECO:0000259" key="1">
    <source>
        <dbReference type="Pfam" id="PF15801"/>
    </source>
</evidence>
<evidence type="ECO:0000313" key="3">
    <source>
        <dbReference type="Proteomes" id="UP000075809"/>
    </source>
</evidence>
<protein>
    <submittedName>
        <fullName evidence="2">Methionine aminopeptidase 1</fullName>
    </submittedName>
</protein>
<organism evidence="2 3">
    <name type="scientific">Mycetomoellerius zeteki</name>
    <dbReference type="NCBI Taxonomy" id="64791"/>
    <lineage>
        <taxon>Eukaryota</taxon>
        <taxon>Metazoa</taxon>
        <taxon>Ecdysozoa</taxon>
        <taxon>Arthropoda</taxon>
        <taxon>Hexapoda</taxon>
        <taxon>Insecta</taxon>
        <taxon>Pterygota</taxon>
        <taxon>Neoptera</taxon>
        <taxon>Endopterygota</taxon>
        <taxon>Hymenoptera</taxon>
        <taxon>Apocrita</taxon>
        <taxon>Aculeata</taxon>
        <taxon>Formicoidea</taxon>
        <taxon>Formicidae</taxon>
        <taxon>Myrmicinae</taxon>
        <taxon>Mycetomoellerius</taxon>
    </lineage>
</organism>
<dbReference type="InterPro" id="IPR036005">
    <property type="entry name" value="Creatinase/aminopeptidase-like"/>
</dbReference>
<dbReference type="Gene3D" id="3.90.230.10">
    <property type="entry name" value="Creatinase/methionine aminopeptidase superfamily"/>
    <property type="match status" value="1"/>
</dbReference>
<dbReference type="Proteomes" id="UP000075809">
    <property type="component" value="Unassembled WGS sequence"/>
</dbReference>
<keyword evidence="2" id="KW-0645">Protease</keyword>
<dbReference type="Pfam" id="PF15801">
    <property type="entry name" value="zf-C6H2"/>
    <property type="match status" value="1"/>
</dbReference>
<dbReference type="STRING" id="64791.A0A151WNS9"/>
<dbReference type="PANTHER" id="PTHR43330">
    <property type="entry name" value="METHIONINE AMINOPEPTIDASE"/>
    <property type="match status" value="1"/>
</dbReference>
<gene>
    <name evidence="2" type="ORF">ALC60_11401</name>
</gene>
<dbReference type="AlphaFoldDB" id="A0A151WNS9"/>
<dbReference type="EMBL" id="KQ982899">
    <property type="protein sequence ID" value="KYQ49524.1"/>
    <property type="molecule type" value="Genomic_DNA"/>
</dbReference>
<reference evidence="2 3" key="1">
    <citation type="submission" date="2015-09" db="EMBL/GenBank/DDBJ databases">
        <title>Trachymyrmex zeteki WGS genome.</title>
        <authorList>
            <person name="Nygaard S."/>
            <person name="Hu H."/>
            <person name="Boomsma J."/>
            <person name="Zhang G."/>
        </authorList>
    </citation>
    <scope>NUCLEOTIDE SEQUENCE [LARGE SCALE GENOMIC DNA]</scope>
    <source>
        <strain evidence="2">Tzet28-1</strain>
        <tissue evidence="2">Whole body</tissue>
    </source>
</reference>
<dbReference type="SUPFAM" id="SSF55920">
    <property type="entry name" value="Creatinase/aminopeptidase"/>
    <property type="match status" value="1"/>
</dbReference>
<sequence>MYTIVDDCTYATLLNLISIALGMCKRVGCNAVACSQCPTCLKIGIQCLYFCSQNCFKGYESIAQPNYALHPAGIPLREQAVKDSGQIKILDDEKVEGMRVACKLGREVLDEADVTTSEIDRMVHEACIERDYYPSPLNWTRYQDTGHYR</sequence>
<feature type="domain" description="C6H2-type" evidence="1">
    <location>
        <begin position="24"/>
        <end position="58"/>
    </location>
</feature>
<evidence type="ECO:0000313" key="2">
    <source>
        <dbReference type="EMBL" id="KYQ49524.1"/>
    </source>
</evidence>
<keyword evidence="2" id="KW-0031">Aminopeptidase</keyword>